<dbReference type="Proteomes" id="UP001304769">
    <property type="component" value="Unassembled WGS sequence"/>
</dbReference>
<gene>
    <name evidence="2" type="ORF">SPF06_04830</name>
</gene>
<feature type="compositionally biased region" description="Basic and acidic residues" evidence="1">
    <location>
        <begin position="71"/>
        <end position="92"/>
    </location>
</feature>
<feature type="region of interest" description="Disordered" evidence="1">
    <location>
        <begin position="62"/>
        <end position="111"/>
    </location>
</feature>
<keyword evidence="3" id="KW-1185">Reference proteome</keyword>
<proteinExistence type="predicted"/>
<reference evidence="2 3" key="1">
    <citation type="submission" date="2023-12" db="EMBL/GenBank/DDBJ databases">
        <title>Sinomonas terricola sp. nov, isolated from litchi orchard soil in Guangdong, PR China.</title>
        <authorList>
            <person name="Jiaxin W."/>
            <person name="Yang Z."/>
            <person name="Honghui Z."/>
        </authorList>
    </citation>
    <scope>NUCLEOTIDE SEQUENCE [LARGE SCALE GENOMIC DNA]</scope>
    <source>
        <strain evidence="2 3">JGH33</strain>
    </source>
</reference>
<feature type="region of interest" description="Disordered" evidence="1">
    <location>
        <begin position="116"/>
        <end position="135"/>
    </location>
</feature>
<organism evidence="2 3">
    <name type="scientific">Sinomonas terricola</name>
    <dbReference type="NCBI Taxonomy" id="3110330"/>
    <lineage>
        <taxon>Bacteria</taxon>
        <taxon>Bacillati</taxon>
        <taxon>Actinomycetota</taxon>
        <taxon>Actinomycetes</taxon>
        <taxon>Micrococcales</taxon>
        <taxon>Micrococcaceae</taxon>
        <taxon>Sinomonas</taxon>
    </lineage>
</organism>
<name>A0ABU5T300_9MICC</name>
<feature type="region of interest" description="Disordered" evidence="1">
    <location>
        <begin position="169"/>
        <end position="194"/>
    </location>
</feature>
<comment type="caution">
    <text evidence="2">The sequence shown here is derived from an EMBL/GenBank/DDBJ whole genome shotgun (WGS) entry which is preliminary data.</text>
</comment>
<dbReference type="RefSeq" id="WP_323278028.1">
    <property type="nucleotide sequence ID" value="NZ_JAYGGQ010000002.1"/>
</dbReference>
<sequence length="251" mass="27615">MDPQVHALERLDLAEGLPLANRLQHHLAVVRRAGANDGSRDLIARSDDGKLRARATPLHVEPTLEQLEPLVEDRDKENVEDAHAEQRPEHLKVLRVQPLPDEQDLGERDRRDERGQLDDRHELHFPSAGSATPKACGITMFRCTPPHGMPSARPASPCPPATAERHPRLISEMGRRNGKGGRPPNLGGRTRNGLPEDLMARSLAVGHAGSLLSCDRKDDALAPRDRAPHRETMSWHETGGNLFGSCGHYGA</sequence>
<evidence type="ECO:0000256" key="1">
    <source>
        <dbReference type="SAM" id="MobiDB-lite"/>
    </source>
</evidence>
<protein>
    <submittedName>
        <fullName evidence="2">Uncharacterized protein</fullName>
    </submittedName>
</protein>
<accession>A0ABU5T300</accession>
<evidence type="ECO:0000313" key="2">
    <source>
        <dbReference type="EMBL" id="MEA5454042.1"/>
    </source>
</evidence>
<dbReference type="EMBL" id="JAYGGQ010000002">
    <property type="protein sequence ID" value="MEA5454042.1"/>
    <property type="molecule type" value="Genomic_DNA"/>
</dbReference>
<evidence type="ECO:0000313" key="3">
    <source>
        <dbReference type="Proteomes" id="UP001304769"/>
    </source>
</evidence>